<dbReference type="STRING" id="78915.A0A4P9XV43"/>
<dbReference type="InterPro" id="IPR011011">
    <property type="entry name" value="Znf_FYVE_PHD"/>
</dbReference>
<dbReference type="InterPro" id="IPR000433">
    <property type="entry name" value="Znf_ZZ"/>
</dbReference>
<dbReference type="PROSITE" id="PS51805">
    <property type="entry name" value="EPHD"/>
    <property type="match status" value="1"/>
</dbReference>
<dbReference type="Proteomes" id="UP000271241">
    <property type="component" value="Unassembled WGS sequence"/>
</dbReference>
<dbReference type="Gene3D" id="3.30.40.10">
    <property type="entry name" value="Zinc/RING finger domain, C3HC4 (zinc finger)"/>
    <property type="match status" value="1"/>
</dbReference>
<keyword evidence="3" id="KW-0862">Zinc</keyword>
<dbReference type="Gene3D" id="3.30.60.90">
    <property type="match status" value="2"/>
</dbReference>
<dbReference type="Pfam" id="PF13771">
    <property type="entry name" value="zf-HC5HC2H"/>
    <property type="match status" value="1"/>
</dbReference>
<dbReference type="Gene3D" id="3.40.50.150">
    <property type="entry name" value="Vaccinia Virus protein VP39"/>
    <property type="match status" value="2"/>
</dbReference>
<proteinExistence type="predicted"/>
<feature type="compositionally biased region" description="Polar residues" evidence="4">
    <location>
        <begin position="188"/>
        <end position="197"/>
    </location>
</feature>
<reference evidence="7" key="1">
    <citation type="journal article" date="2018" name="Nat. Microbiol.">
        <title>Leveraging single-cell genomics to expand the fungal tree of life.</title>
        <authorList>
            <person name="Ahrendt S.R."/>
            <person name="Quandt C.A."/>
            <person name="Ciobanu D."/>
            <person name="Clum A."/>
            <person name="Salamov A."/>
            <person name="Andreopoulos B."/>
            <person name="Cheng J.F."/>
            <person name="Woyke T."/>
            <person name="Pelin A."/>
            <person name="Henrissat B."/>
            <person name="Reynolds N.K."/>
            <person name="Benny G.L."/>
            <person name="Smith M.E."/>
            <person name="James T.Y."/>
            <person name="Grigoriev I.V."/>
        </authorList>
    </citation>
    <scope>NUCLEOTIDE SEQUENCE [LARGE SCALE GENOMIC DNA]</scope>
    <source>
        <strain evidence="7">RSA 1356</strain>
    </source>
</reference>
<sequence length="1227" mass="138319">MCATVPSTLSADRLWLRADSGATARWQANVQERLLARLDRHASAAVKRCVPLFLSRAASQSRLLAGRMKHSEPAQAEATRRPSIRSARKKRSKRRSVDAAEDGGDIGSGVTLSAGPVTIRCESCLAEAVETFDPAQQFRIIESLVSPKVLYKRAKFLDDGYGSVEANVISSGTQRSQRKSAKKRRGAVTSSPAQNSVPDPVDGSLEIEFFKDEMADEDGDQWLLYCDQCRMVIRQFRYYCTYCEVPAEDRNYKSFELCISCFANFFPWYHEHPRSSFAEQCVLDEATITSVSTTGELALRYEEDQVDRSFDLSEHELDPTKTLDEFSAAGCHDVISVDGEDAASRSLVDLSNGYAFLERWAQRRRCALCNDDETGGELGGFVGPYPFLMPDYHQTVKRAAEHAVLRRGALRRQRRSRQLLLLGGTPIENGCTRAITTADSGSNECALIAASADSVEAAPLLDATVYVATDGRWYNVAAAVRRGKKLRCIVCQERGATIGCFESKCRRSFHIACTGKPLENFRRGIVFWCPQHEARNSRHDAYVDIYSCDSCRETLVDTWFSCTECEDFFRTYDLCLKCFEVEDAEWTHSHDPSMFVRKTKEALTLEAGTGANAVAKRPAKKFFHGVLVCERCFASSSAPTNPTRTKTETGELMPLPPPFGNGEDAALAPTLPAGAGDYVGNVDDYMHNPYLTRRCYTDGRFEETRSNAQYLDSYGPEEHQMYSLPYDSTYYDIPGRAPRYYHGTWLPHTVRRALLRYTRKNDRILSNFLGRGTDAIESFLLHRRCIGVDINPRNCSFAIPPEFGITGEMRPVILKSDARYLSGQHFSDESFDHVLSHPPYKDCVEYSAGLQGDLSRLANSQDFYREMGKVARTAWRLLKMGGRCTIGIGDNREFCFYIPVGFDLLRTYLDNGYMLEELVVKRQRYCSAFGLGTFLCVQYDFLCFTHEFIMTVERFGKDDTNWLEIRLHPELPARLSDDYEDQRKRQIIENNQMLMTLGLITDLGDDANDVPHLEKLLYDATPMADANVPLTVVVVPHLEDTDPEHPLLPTNEHLAAYRKQIVQIARRTYDALCVSGFFIVGVKDVRISRPDIGALKGLALLKSAAADSDPDRTESDENIDVEMTGDSPSSQFASSYATPEQTPTVEDHVQLLYPMGMLLLEDMNREFSDERLKLKELVVTVPNGYARDPHNWDHSYQECHIDDLAPDSSQRYLPIVHAYYLIFMKLA</sequence>
<keyword evidence="2" id="KW-0863">Zinc-finger</keyword>
<dbReference type="PROSITE" id="PS01359">
    <property type="entry name" value="ZF_PHD_1"/>
    <property type="match status" value="1"/>
</dbReference>
<evidence type="ECO:0000256" key="3">
    <source>
        <dbReference type="ARBA" id="ARBA00022833"/>
    </source>
</evidence>
<feature type="region of interest" description="Disordered" evidence="4">
    <location>
        <begin position="172"/>
        <end position="201"/>
    </location>
</feature>
<dbReference type="OrthoDB" id="161570at2759"/>
<dbReference type="SMART" id="SM00249">
    <property type="entry name" value="PHD"/>
    <property type="match status" value="1"/>
</dbReference>
<dbReference type="SMART" id="SM00291">
    <property type="entry name" value="ZnF_ZZ"/>
    <property type="match status" value="2"/>
</dbReference>
<evidence type="ECO:0000259" key="5">
    <source>
        <dbReference type="PROSITE" id="PS51805"/>
    </source>
</evidence>
<dbReference type="SUPFAM" id="SSF53335">
    <property type="entry name" value="S-adenosyl-L-methionine-dependent methyltransferases"/>
    <property type="match status" value="1"/>
</dbReference>
<evidence type="ECO:0000313" key="7">
    <source>
        <dbReference type="Proteomes" id="UP000271241"/>
    </source>
</evidence>
<feature type="domain" description="PHD-type" evidence="5">
    <location>
        <begin position="414"/>
        <end position="533"/>
    </location>
</feature>
<organism evidence="6 7">
    <name type="scientific">Thamnocephalis sphaerospora</name>
    <dbReference type="NCBI Taxonomy" id="78915"/>
    <lineage>
        <taxon>Eukaryota</taxon>
        <taxon>Fungi</taxon>
        <taxon>Fungi incertae sedis</taxon>
        <taxon>Zoopagomycota</taxon>
        <taxon>Zoopagomycotina</taxon>
        <taxon>Zoopagomycetes</taxon>
        <taxon>Zoopagales</taxon>
        <taxon>Sigmoideomycetaceae</taxon>
        <taxon>Thamnocephalis</taxon>
    </lineage>
</organism>
<dbReference type="EMBL" id="KZ992469">
    <property type="protein sequence ID" value="RKP10125.1"/>
    <property type="molecule type" value="Genomic_DNA"/>
</dbReference>
<evidence type="ECO:0000313" key="6">
    <source>
        <dbReference type="EMBL" id="RKP10125.1"/>
    </source>
</evidence>
<dbReference type="SUPFAM" id="SSF57850">
    <property type="entry name" value="RING/U-box"/>
    <property type="match status" value="2"/>
</dbReference>
<feature type="region of interest" description="Disordered" evidence="4">
    <location>
        <begin position="1105"/>
        <end position="1140"/>
    </location>
</feature>
<evidence type="ECO:0000256" key="1">
    <source>
        <dbReference type="ARBA" id="ARBA00022723"/>
    </source>
</evidence>
<feature type="compositionally biased region" description="Polar residues" evidence="4">
    <location>
        <begin position="1126"/>
        <end position="1140"/>
    </location>
</feature>
<dbReference type="InterPro" id="IPR019786">
    <property type="entry name" value="Zinc_finger_PHD-type_CS"/>
</dbReference>
<name>A0A4P9XV43_9FUNG</name>
<feature type="compositionally biased region" description="Basic residues" evidence="4">
    <location>
        <begin position="82"/>
        <end position="94"/>
    </location>
</feature>
<gene>
    <name evidence="6" type="ORF">THASP1DRAFT_22134</name>
</gene>
<protein>
    <recommendedName>
        <fullName evidence="5">PHD-type domain-containing protein</fullName>
    </recommendedName>
</protein>
<keyword evidence="1" id="KW-0479">Metal-binding</keyword>
<dbReference type="InterPro" id="IPR013083">
    <property type="entry name" value="Znf_RING/FYVE/PHD"/>
</dbReference>
<keyword evidence="7" id="KW-1185">Reference proteome</keyword>
<dbReference type="InterPro" id="IPR043145">
    <property type="entry name" value="Znf_ZZ_sf"/>
</dbReference>
<evidence type="ECO:0000256" key="4">
    <source>
        <dbReference type="SAM" id="MobiDB-lite"/>
    </source>
</evidence>
<feature type="compositionally biased region" description="Basic residues" evidence="4">
    <location>
        <begin position="176"/>
        <end position="186"/>
    </location>
</feature>
<dbReference type="AlphaFoldDB" id="A0A4P9XV43"/>
<accession>A0A4P9XV43</accession>
<dbReference type="GO" id="GO:0008270">
    <property type="term" value="F:zinc ion binding"/>
    <property type="evidence" value="ECO:0007669"/>
    <property type="project" value="UniProtKB-KW"/>
</dbReference>
<evidence type="ECO:0000256" key="2">
    <source>
        <dbReference type="ARBA" id="ARBA00022771"/>
    </source>
</evidence>
<feature type="region of interest" description="Disordered" evidence="4">
    <location>
        <begin position="65"/>
        <end position="105"/>
    </location>
</feature>
<dbReference type="InterPro" id="IPR029063">
    <property type="entry name" value="SAM-dependent_MTases_sf"/>
</dbReference>
<dbReference type="InterPro" id="IPR034732">
    <property type="entry name" value="EPHD"/>
</dbReference>
<dbReference type="SUPFAM" id="SSF57903">
    <property type="entry name" value="FYVE/PHD zinc finger"/>
    <property type="match status" value="1"/>
</dbReference>
<dbReference type="InterPro" id="IPR001965">
    <property type="entry name" value="Znf_PHD"/>
</dbReference>